<evidence type="ECO:0000256" key="2">
    <source>
        <dbReference type="SAM" id="Phobius"/>
    </source>
</evidence>
<keyword evidence="2" id="KW-0812">Transmembrane</keyword>
<accession>X6P5H7</accession>
<evidence type="ECO:0000256" key="1">
    <source>
        <dbReference type="SAM" id="MobiDB-lite"/>
    </source>
</evidence>
<keyword evidence="2" id="KW-0472">Membrane</keyword>
<feature type="region of interest" description="Disordered" evidence="1">
    <location>
        <begin position="252"/>
        <end position="305"/>
    </location>
</feature>
<sequence>MSYIYYKYIYKNAPYQVNISGKTHRSLQKYFPVLTMGVQFDLVFLEGKTPSVSDSSGSRRRTTNNNNNHPASPTSSSSLSSFRNIEYNNEDIQYRNAVLLAVRTHQKKSNKLCIPIPMVIISLFFFYIFVFLQVVNLDSSLLYFCDDVQTSHTDWSTRFSVEISAQQQPKNEGHTVANSISVNVNTANGVESQSSPIGANKSAHVNTNTNANANANANANTSANINTNTNINTNEIDKNATDIVKEHVNQQHFAESSQTVHIRDDSGDTVNIPSSPLSNNKNTTNNLESVETSVEQEHKQAQNERVALKAGANNSVELEILPIHKSDYSSASVVSPKKGTQLKIVVFVFACSIENSAKQLKIDIPDEETHEKRLLFHVFNRAEDEIWRLMNDSVIRFQQTMMYELLAIENYEAQHRDRIIQTGKHKLSSWYRQLKNSMSFSSTKADDVKLLNGNDIKQPLLASS</sequence>
<dbReference type="AlphaFoldDB" id="X6P5H7"/>
<gene>
    <name evidence="3" type="ORF">RFI_04259</name>
</gene>
<evidence type="ECO:0000313" key="4">
    <source>
        <dbReference type="Proteomes" id="UP000023152"/>
    </source>
</evidence>
<keyword evidence="4" id="KW-1185">Reference proteome</keyword>
<proteinExistence type="predicted"/>
<name>X6P5H7_RETFI</name>
<feature type="compositionally biased region" description="Low complexity" evidence="1">
    <location>
        <begin position="63"/>
        <end position="80"/>
    </location>
</feature>
<feature type="transmembrane region" description="Helical" evidence="2">
    <location>
        <begin position="112"/>
        <end position="135"/>
    </location>
</feature>
<dbReference type="Proteomes" id="UP000023152">
    <property type="component" value="Unassembled WGS sequence"/>
</dbReference>
<reference evidence="3 4" key="1">
    <citation type="journal article" date="2013" name="Curr. Biol.">
        <title>The Genome of the Foraminiferan Reticulomyxa filosa.</title>
        <authorList>
            <person name="Glockner G."/>
            <person name="Hulsmann N."/>
            <person name="Schleicher M."/>
            <person name="Noegel A.A."/>
            <person name="Eichinger L."/>
            <person name="Gallinger C."/>
            <person name="Pawlowski J."/>
            <person name="Sierra R."/>
            <person name="Euteneuer U."/>
            <person name="Pillet L."/>
            <person name="Moustafa A."/>
            <person name="Platzer M."/>
            <person name="Groth M."/>
            <person name="Szafranski K."/>
            <person name="Schliwa M."/>
        </authorList>
    </citation>
    <scope>NUCLEOTIDE SEQUENCE [LARGE SCALE GENOMIC DNA]</scope>
</reference>
<feature type="compositionally biased region" description="Polar residues" evidence="1">
    <location>
        <begin position="268"/>
        <end position="293"/>
    </location>
</feature>
<protein>
    <submittedName>
        <fullName evidence="3">Uncharacterized protein</fullName>
    </submittedName>
</protein>
<organism evidence="3 4">
    <name type="scientific">Reticulomyxa filosa</name>
    <dbReference type="NCBI Taxonomy" id="46433"/>
    <lineage>
        <taxon>Eukaryota</taxon>
        <taxon>Sar</taxon>
        <taxon>Rhizaria</taxon>
        <taxon>Retaria</taxon>
        <taxon>Foraminifera</taxon>
        <taxon>Monothalamids</taxon>
        <taxon>Reticulomyxidae</taxon>
        <taxon>Reticulomyxa</taxon>
    </lineage>
</organism>
<dbReference type="EMBL" id="ASPP01003869">
    <property type="protein sequence ID" value="ETO32852.1"/>
    <property type="molecule type" value="Genomic_DNA"/>
</dbReference>
<keyword evidence="2" id="KW-1133">Transmembrane helix</keyword>
<comment type="caution">
    <text evidence="3">The sequence shown here is derived from an EMBL/GenBank/DDBJ whole genome shotgun (WGS) entry which is preliminary data.</text>
</comment>
<feature type="region of interest" description="Disordered" evidence="1">
    <location>
        <begin position="49"/>
        <end position="80"/>
    </location>
</feature>
<evidence type="ECO:0000313" key="3">
    <source>
        <dbReference type="EMBL" id="ETO32852.1"/>
    </source>
</evidence>